<name>A0A8K0SI22_9HYPO</name>
<keyword evidence="3" id="KW-0732">Signal</keyword>
<dbReference type="Gene3D" id="3.40.630.10">
    <property type="entry name" value="Zn peptidases"/>
    <property type="match status" value="1"/>
</dbReference>
<dbReference type="GO" id="GO:0004181">
    <property type="term" value="F:metallocarboxypeptidase activity"/>
    <property type="evidence" value="ECO:0007669"/>
    <property type="project" value="InterPro"/>
</dbReference>
<evidence type="ECO:0000313" key="5">
    <source>
        <dbReference type="EMBL" id="KAH7308664.1"/>
    </source>
</evidence>
<feature type="domain" description="Peptidase M14" evidence="4">
    <location>
        <begin position="80"/>
        <end position="357"/>
    </location>
</feature>
<feature type="active site" description="Proton donor/acceptor" evidence="2">
    <location>
        <position position="328"/>
    </location>
</feature>
<keyword evidence="5" id="KW-0645">Protease</keyword>
<dbReference type="SUPFAM" id="SSF53187">
    <property type="entry name" value="Zn-dependent exopeptidases"/>
    <property type="match status" value="1"/>
</dbReference>
<keyword evidence="5" id="KW-0121">Carboxypeptidase</keyword>
<organism evidence="5 6">
    <name type="scientific">Stachybotrys elegans</name>
    <dbReference type="NCBI Taxonomy" id="80388"/>
    <lineage>
        <taxon>Eukaryota</taxon>
        <taxon>Fungi</taxon>
        <taxon>Dikarya</taxon>
        <taxon>Ascomycota</taxon>
        <taxon>Pezizomycotina</taxon>
        <taxon>Sordariomycetes</taxon>
        <taxon>Hypocreomycetidae</taxon>
        <taxon>Hypocreales</taxon>
        <taxon>Stachybotryaceae</taxon>
        <taxon>Stachybotrys</taxon>
    </lineage>
</organism>
<evidence type="ECO:0000256" key="2">
    <source>
        <dbReference type="PROSITE-ProRule" id="PRU01379"/>
    </source>
</evidence>
<dbReference type="GO" id="GO:0008270">
    <property type="term" value="F:zinc ion binding"/>
    <property type="evidence" value="ECO:0007669"/>
    <property type="project" value="InterPro"/>
</dbReference>
<dbReference type="OrthoDB" id="3626597at2759"/>
<dbReference type="EMBL" id="JAGPNK010000015">
    <property type="protein sequence ID" value="KAH7308664.1"/>
    <property type="molecule type" value="Genomic_DNA"/>
</dbReference>
<evidence type="ECO:0000256" key="1">
    <source>
        <dbReference type="ARBA" id="ARBA00005988"/>
    </source>
</evidence>
<accession>A0A8K0SI22</accession>
<proteinExistence type="inferred from homology"/>
<keyword evidence="6" id="KW-1185">Reference proteome</keyword>
<sequence>MKQNANLLSAALLCAHGVVAQSGGPHGGVPFPKLGWNHQPVDQDSEAIARNFPDVDLELLSPAFINPELVRDGFDNGTSNPTSHKDMDYFLQTLSERNDWINYDVPSFLSEEGRTLPFLFLSNRETYSNAAKLRVYIQGAIHGNEPSADQGIMALLGKMDSNLTWTANLLERMDILVLTRYNPDGVHYFQRELASNIDPNREHTKLIKEQSRNIKRKVSAWQPHIVLDVHEFAAHNVFGGVYRHGLDAMIATGGDLNTHRDIRNLSETLFVDSMEELLESRGLRAGPYVLGDTSDEVGSPILFEESITSPASGTNAAGLAQAVSILLETRGQFLASQHYQRRVATQLTMLEAVLNTAYTHSDYIYETINNAIDEFISSNDDIILSDVPVATNRTFPLVDIRNGTLQHVEVGFLSTTPTEPEATRARPEAYLIPRNWYELADKLRIMGVEVEELTHEYRGTVTAYNITSSELDTSLYEGVVRSHVTTAPVEREIRLRPGSFRVSTRQKNAAYAFVTLEPESPVSFVTFGFFPLSTGYEYPIFREEREER</sequence>
<dbReference type="GO" id="GO:0006508">
    <property type="term" value="P:proteolysis"/>
    <property type="evidence" value="ECO:0007669"/>
    <property type="project" value="InterPro"/>
</dbReference>
<reference evidence="5" key="1">
    <citation type="journal article" date="2021" name="Nat. Commun.">
        <title>Genetic determinants of endophytism in the Arabidopsis root mycobiome.</title>
        <authorList>
            <person name="Mesny F."/>
            <person name="Miyauchi S."/>
            <person name="Thiergart T."/>
            <person name="Pickel B."/>
            <person name="Atanasova L."/>
            <person name="Karlsson M."/>
            <person name="Huettel B."/>
            <person name="Barry K.W."/>
            <person name="Haridas S."/>
            <person name="Chen C."/>
            <person name="Bauer D."/>
            <person name="Andreopoulos W."/>
            <person name="Pangilinan J."/>
            <person name="LaButti K."/>
            <person name="Riley R."/>
            <person name="Lipzen A."/>
            <person name="Clum A."/>
            <person name="Drula E."/>
            <person name="Henrissat B."/>
            <person name="Kohler A."/>
            <person name="Grigoriev I.V."/>
            <person name="Martin F.M."/>
            <person name="Hacquard S."/>
        </authorList>
    </citation>
    <scope>NUCLEOTIDE SEQUENCE</scope>
    <source>
        <strain evidence="5">MPI-CAGE-CH-0235</strain>
    </source>
</reference>
<protein>
    <submittedName>
        <fullName evidence="5">Carboxypeptidase</fullName>
    </submittedName>
</protein>
<dbReference type="AlphaFoldDB" id="A0A8K0SI22"/>
<feature type="signal peptide" evidence="3">
    <location>
        <begin position="1"/>
        <end position="20"/>
    </location>
</feature>
<gene>
    <name evidence="5" type="ORF">B0I35DRAFT_413276</name>
</gene>
<dbReference type="Proteomes" id="UP000813444">
    <property type="component" value="Unassembled WGS sequence"/>
</dbReference>
<dbReference type="PROSITE" id="PS52035">
    <property type="entry name" value="PEPTIDASE_M14"/>
    <property type="match status" value="1"/>
</dbReference>
<keyword evidence="5" id="KW-0378">Hydrolase</keyword>
<comment type="caution">
    <text evidence="5">The sequence shown here is derived from an EMBL/GenBank/DDBJ whole genome shotgun (WGS) entry which is preliminary data.</text>
</comment>
<evidence type="ECO:0000256" key="3">
    <source>
        <dbReference type="SAM" id="SignalP"/>
    </source>
</evidence>
<feature type="chain" id="PRO_5035433803" evidence="3">
    <location>
        <begin position="21"/>
        <end position="548"/>
    </location>
</feature>
<dbReference type="InterPro" id="IPR000834">
    <property type="entry name" value="Peptidase_M14"/>
</dbReference>
<dbReference type="Pfam" id="PF00246">
    <property type="entry name" value="Peptidase_M14"/>
    <property type="match status" value="1"/>
</dbReference>
<comment type="similarity">
    <text evidence="1 2">Belongs to the peptidase M14 family.</text>
</comment>
<evidence type="ECO:0000259" key="4">
    <source>
        <dbReference type="PROSITE" id="PS52035"/>
    </source>
</evidence>
<evidence type="ECO:0000313" key="6">
    <source>
        <dbReference type="Proteomes" id="UP000813444"/>
    </source>
</evidence>